<gene>
    <name evidence="11" type="ORF">V1264_001313</name>
</gene>
<dbReference type="EMBL" id="JBAMIC010000001">
    <property type="protein sequence ID" value="KAK7115455.1"/>
    <property type="molecule type" value="Genomic_DNA"/>
</dbReference>
<dbReference type="SUPFAM" id="SSF56112">
    <property type="entry name" value="Protein kinase-like (PK-like)"/>
    <property type="match status" value="1"/>
</dbReference>
<dbReference type="AlphaFoldDB" id="A0AAN9C1R0"/>
<feature type="domain" description="Protein kinase" evidence="10">
    <location>
        <begin position="45"/>
        <end position="329"/>
    </location>
</feature>
<keyword evidence="5" id="KW-0418">Kinase</keyword>
<dbReference type="GO" id="GO:0080090">
    <property type="term" value="P:regulation of primary metabolic process"/>
    <property type="evidence" value="ECO:0007669"/>
    <property type="project" value="UniProtKB-ARBA"/>
</dbReference>
<dbReference type="GO" id="GO:0004693">
    <property type="term" value="F:cyclin-dependent protein serine/threonine kinase activity"/>
    <property type="evidence" value="ECO:0007669"/>
    <property type="project" value="InterPro"/>
</dbReference>
<dbReference type="PROSITE" id="PS00108">
    <property type="entry name" value="PROTEIN_KINASE_ST"/>
    <property type="match status" value="1"/>
</dbReference>
<evidence type="ECO:0000256" key="1">
    <source>
        <dbReference type="ARBA" id="ARBA00006485"/>
    </source>
</evidence>
<feature type="compositionally biased region" description="Basic and acidic residues" evidence="9">
    <location>
        <begin position="352"/>
        <end position="368"/>
    </location>
</feature>
<keyword evidence="12" id="KW-1185">Reference proteome</keyword>
<dbReference type="Proteomes" id="UP001374579">
    <property type="component" value="Unassembled WGS sequence"/>
</dbReference>
<dbReference type="CDD" id="cd07845">
    <property type="entry name" value="STKc_CDK10"/>
    <property type="match status" value="1"/>
</dbReference>
<dbReference type="SMART" id="SM00220">
    <property type="entry name" value="S_TKc"/>
    <property type="match status" value="1"/>
</dbReference>
<keyword evidence="4 7" id="KW-0547">Nucleotide-binding</keyword>
<dbReference type="Pfam" id="PF00069">
    <property type="entry name" value="Pkinase"/>
    <property type="match status" value="1"/>
</dbReference>
<dbReference type="InterPro" id="IPR008271">
    <property type="entry name" value="Ser/Thr_kinase_AS"/>
</dbReference>
<dbReference type="GO" id="GO:0005524">
    <property type="term" value="F:ATP binding"/>
    <property type="evidence" value="ECO:0007669"/>
    <property type="project" value="UniProtKB-UniRule"/>
</dbReference>
<dbReference type="GO" id="GO:0005634">
    <property type="term" value="C:nucleus"/>
    <property type="evidence" value="ECO:0007669"/>
    <property type="project" value="UniProtKB-ARBA"/>
</dbReference>
<evidence type="ECO:0000256" key="9">
    <source>
        <dbReference type="SAM" id="MobiDB-lite"/>
    </source>
</evidence>
<dbReference type="PANTHER" id="PTHR24056:SF508">
    <property type="entry name" value="CYCLIN-DEPENDENT KINASE 10"/>
    <property type="match status" value="1"/>
</dbReference>
<protein>
    <recommendedName>
        <fullName evidence="10">Protein kinase domain-containing protein</fullName>
    </recommendedName>
</protein>
<proteinExistence type="inferred from homology"/>
<accession>A0AAN9C1R0</accession>
<evidence type="ECO:0000256" key="7">
    <source>
        <dbReference type="PROSITE-ProRule" id="PRU10141"/>
    </source>
</evidence>
<evidence type="ECO:0000256" key="2">
    <source>
        <dbReference type="ARBA" id="ARBA00022527"/>
    </source>
</evidence>
<dbReference type="PANTHER" id="PTHR24056">
    <property type="entry name" value="CELL DIVISION PROTEIN KINASE"/>
    <property type="match status" value="1"/>
</dbReference>
<keyword evidence="6 7" id="KW-0067">ATP-binding</keyword>
<evidence type="ECO:0000313" key="12">
    <source>
        <dbReference type="Proteomes" id="UP001374579"/>
    </source>
</evidence>
<evidence type="ECO:0000256" key="4">
    <source>
        <dbReference type="ARBA" id="ARBA00022741"/>
    </source>
</evidence>
<feature type="binding site" evidence="7">
    <location>
        <position position="74"/>
    </location>
    <ligand>
        <name>ATP</name>
        <dbReference type="ChEBI" id="CHEBI:30616"/>
    </ligand>
</feature>
<organism evidence="11 12">
    <name type="scientific">Littorina saxatilis</name>
    <dbReference type="NCBI Taxonomy" id="31220"/>
    <lineage>
        <taxon>Eukaryota</taxon>
        <taxon>Metazoa</taxon>
        <taxon>Spiralia</taxon>
        <taxon>Lophotrochozoa</taxon>
        <taxon>Mollusca</taxon>
        <taxon>Gastropoda</taxon>
        <taxon>Caenogastropoda</taxon>
        <taxon>Littorinimorpha</taxon>
        <taxon>Littorinoidea</taxon>
        <taxon>Littorinidae</taxon>
        <taxon>Littorina</taxon>
    </lineage>
</organism>
<feature type="region of interest" description="Disordered" evidence="9">
    <location>
        <begin position="345"/>
        <end position="385"/>
    </location>
</feature>
<dbReference type="Gene3D" id="1.10.510.10">
    <property type="entry name" value="Transferase(Phosphotransferase) domain 1"/>
    <property type="match status" value="1"/>
</dbReference>
<dbReference type="InterPro" id="IPR000719">
    <property type="entry name" value="Prot_kinase_dom"/>
</dbReference>
<evidence type="ECO:0000313" key="11">
    <source>
        <dbReference type="EMBL" id="KAK7115455.1"/>
    </source>
</evidence>
<dbReference type="GO" id="GO:0007346">
    <property type="term" value="P:regulation of mitotic cell cycle"/>
    <property type="evidence" value="ECO:0007669"/>
    <property type="project" value="InterPro"/>
</dbReference>
<dbReference type="FunFam" id="3.30.200.20:FF:000172">
    <property type="entry name" value="cyclin-dependent kinase G-2 isoform X1"/>
    <property type="match status" value="1"/>
</dbReference>
<reference evidence="11 12" key="1">
    <citation type="submission" date="2024-02" db="EMBL/GenBank/DDBJ databases">
        <title>Chromosome-scale genome assembly of the rough periwinkle Littorina saxatilis.</title>
        <authorList>
            <person name="De Jode A."/>
            <person name="Faria R."/>
            <person name="Formenti G."/>
            <person name="Sims Y."/>
            <person name="Smith T.P."/>
            <person name="Tracey A."/>
            <person name="Wood J.M.D."/>
            <person name="Zagrodzka Z.B."/>
            <person name="Johannesson K."/>
            <person name="Butlin R.K."/>
            <person name="Leder E.H."/>
        </authorList>
    </citation>
    <scope>NUCLEOTIDE SEQUENCE [LARGE SCALE GENOMIC DNA]</scope>
    <source>
        <strain evidence="11">Snail1</strain>
        <tissue evidence="11">Muscle</tissue>
    </source>
</reference>
<dbReference type="InterPro" id="IPR011009">
    <property type="entry name" value="Kinase-like_dom_sf"/>
</dbReference>
<evidence type="ECO:0000256" key="8">
    <source>
        <dbReference type="RuleBase" id="RU000304"/>
    </source>
</evidence>
<evidence type="ECO:0000256" key="3">
    <source>
        <dbReference type="ARBA" id="ARBA00022679"/>
    </source>
</evidence>
<evidence type="ECO:0000256" key="6">
    <source>
        <dbReference type="ARBA" id="ARBA00022840"/>
    </source>
</evidence>
<sequence>MSALESEVPKKNTQDRSSLFSILSGEWMEIPQANKLGKCRSVTDFEKLNRVGEGTYGIVYRARDTTCNKIVALKKMRMDGEKYGIPISGLREINILLNLRNENIVQLKEVVVGKSLESLFLVMEYCEQDLASLLDNMPAPFSESQVKCIMLQLLKGLRYLHENFVIHRDLKVSNLLMTDKGCVKIADFGLARNYGVPEKPMTPKVVTLWYRAPELLLGSKTHTTAIDMWSAGCILGELLGHKPLLPGRTDMQQVELIMALLGTPNDTIWPGFSELPAFEQFTLKKQPYNNLRHNFPWLSESGIRLLNGLFMYDPQKRATAEDCLDHSYFKEQPYPCDAEFMPSFPHHRLKRRNPEPEAEQKRKSDSFKDFGQNLPAPLSAKKKKA</sequence>
<name>A0AAN9C1R0_9CAEN</name>
<keyword evidence="3" id="KW-0808">Transferase</keyword>
<comment type="similarity">
    <text evidence="1">Belongs to the protein kinase superfamily. CMGC Ser/Thr protein kinase family. CDC2/CDKX subfamily.</text>
</comment>
<dbReference type="InterPro" id="IPR044093">
    <property type="entry name" value="STKc_CDK10"/>
</dbReference>
<dbReference type="FunFam" id="1.10.510.10:FF:000289">
    <property type="entry name" value="cyclin-dependent kinase 10 isoform X2"/>
    <property type="match status" value="1"/>
</dbReference>
<dbReference type="GO" id="GO:0010556">
    <property type="term" value="P:regulation of macromolecule biosynthetic process"/>
    <property type="evidence" value="ECO:0007669"/>
    <property type="project" value="UniProtKB-ARBA"/>
</dbReference>
<dbReference type="Gene3D" id="3.30.200.20">
    <property type="entry name" value="Phosphorylase Kinase, domain 1"/>
    <property type="match status" value="1"/>
</dbReference>
<dbReference type="PROSITE" id="PS50011">
    <property type="entry name" value="PROTEIN_KINASE_DOM"/>
    <property type="match status" value="1"/>
</dbReference>
<dbReference type="InterPro" id="IPR050108">
    <property type="entry name" value="CDK"/>
</dbReference>
<dbReference type="PROSITE" id="PS00107">
    <property type="entry name" value="PROTEIN_KINASE_ATP"/>
    <property type="match status" value="1"/>
</dbReference>
<dbReference type="InterPro" id="IPR017441">
    <property type="entry name" value="Protein_kinase_ATP_BS"/>
</dbReference>
<evidence type="ECO:0000259" key="10">
    <source>
        <dbReference type="PROSITE" id="PS50011"/>
    </source>
</evidence>
<evidence type="ECO:0000256" key="5">
    <source>
        <dbReference type="ARBA" id="ARBA00022777"/>
    </source>
</evidence>
<keyword evidence="2 8" id="KW-0723">Serine/threonine-protein kinase</keyword>
<comment type="caution">
    <text evidence="11">The sequence shown here is derived from an EMBL/GenBank/DDBJ whole genome shotgun (WGS) entry which is preliminary data.</text>
</comment>